<keyword evidence="4" id="KW-0804">Transcription</keyword>
<dbReference type="Gene3D" id="1.10.8.60">
    <property type="match status" value="1"/>
</dbReference>
<organism evidence="7 8">
    <name type="scientific">Candidatus Bilophila faecipullorum</name>
    <dbReference type="NCBI Taxonomy" id="2838482"/>
    <lineage>
        <taxon>Bacteria</taxon>
        <taxon>Pseudomonadati</taxon>
        <taxon>Thermodesulfobacteriota</taxon>
        <taxon>Desulfovibrionia</taxon>
        <taxon>Desulfovibrionales</taxon>
        <taxon>Desulfovibrionaceae</taxon>
        <taxon>Bilophila</taxon>
    </lineage>
</organism>
<dbReference type="GO" id="GO:0006355">
    <property type="term" value="P:regulation of DNA-templated transcription"/>
    <property type="evidence" value="ECO:0007669"/>
    <property type="project" value="InterPro"/>
</dbReference>
<dbReference type="EMBL" id="DXGI01000196">
    <property type="protein sequence ID" value="HIW78587.1"/>
    <property type="molecule type" value="Genomic_DNA"/>
</dbReference>
<reference evidence="7" key="2">
    <citation type="submission" date="2021-04" db="EMBL/GenBank/DDBJ databases">
        <authorList>
            <person name="Gilroy R."/>
        </authorList>
    </citation>
    <scope>NUCLEOTIDE SEQUENCE</scope>
    <source>
        <strain evidence="7">ChiSxjej5B17-1746</strain>
    </source>
</reference>
<feature type="domain" description="PAS" evidence="6">
    <location>
        <begin position="4"/>
        <end position="59"/>
    </location>
</feature>
<keyword evidence="1" id="KW-0547">Nucleotide-binding</keyword>
<gene>
    <name evidence="7" type="ORF">H9874_05500</name>
</gene>
<dbReference type="InterPro" id="IPR035965">
    <property type="entry name" value="PAS-like_dom_sf"/>
</dbReference>
<dbReference type="InterPro" id="IPR013767">
    <property type="entry name" value="PAS_fold"/>
</dbReference>
<evidence type="ECO:0000256" key="2">
    <source>
        <dbReference type="ARBA" id="ARBA00022840"/>
    </source>
</evidence>
<evidence type="ECO:0000259" key="5">
    <source>
        <dbReference type="PROSITE" id="PS50045"/>
    </source>
</evidence>
<evidence type="ECO:0000313" key="8">
    <source>
        <dbReference type="Proteomes" id="UP000824264"/>
    </source>
</evidence>
<proteinExistence type="predicted"/>
<accession>A0A9D1R048</accession>
<dbReference type="CDD" id="cd00130">
    <property type="entry name" value="PAS"/>
    <property type="match status" value="1"/>
</dbReference>
<dbReference type="FunFam" id="3.40.50.300:FF:000006">
    <property type="entry name" value="DNA-binding transcriptional regulator NtrC"/>
    <property type="match status" value="1"/>
</dbReference>
<dbReference type="SMART" id="SM00382">
    <property type="entry name" value="AAA"/>
    <property type="match status" value="1"/>
</dbReference>
<dbReference type="AlphaFoldDB" id="A0A9D1R048"/>
<dbReference type="CDD" id="cd00009">
    <property type="entry name" value="AAA"/>
    <property type="match status" value="1"/>
</dbReference>
<dbReference type="PROSITE" id="PS50045">
    <property type="entry name" value="SIGMA54_INTERACT_4"/>
    <property type="match status" value="1"/>
</dbReference>
<dbReference type="InterPro" id="IPR000014">
    <property type="entry name" value="PAS"/>
</dbReference>
<evidence type="ECO:0000256" key="3">
    <source>
        <dbReference type="ARBA" id="ARBA00023015"/>
    </source>
</evidence>
<keyword evidence="3" id="KW-0805">Transcription regulation</keyword>
<dbReference type="GO" id="GO:0005524">
    <property type="term" value="F:ATP binding"/>
    <property type="evidence" value="ECO:0007669"/>
    <property type="project" value="UniProtKB-KW"/>
</dbReference>
<dbReference type="PROSITE" id="PS50112">
    <property type="entry name" value="PAS"/>
    <property type="match status" value="1"/>
</dbReference>
<dbReference type="PROSITE" id="PS00688">
    <property type="entry name" value="SIGMA54_INTERACT_3"/>
    <property type="match status" value="1"/>
</dbReference>
<dbReference type="InterPro" id="IPR003593">
    <property type="entry name" value="AAA+_ATPase"/>
</dbReference>
<dbReference type="InterPro" id="IPR058031">
    <property type="entry name" value="AAA_lid_NorR"/>
</dbReference>
<dbReference type="Pfam" id="PF00989">
    <property type="entry name" value="PAS"/>
    <property type="match status" value="1"/>
</dbReference>
<dbReference type="SMART" id="SM00091">
    <property type="entry name" value="PAS"/>
    <property type="match status" value="1"/>
</dbReference>
<dbReference type="Gene3D" id="3.30.450.20">
    <property type="entry name" value="PAS domain"/>
    <property type="match status" value="1"/>
</dbReference>
<comment type="caution">
    <text evidence="7">The sequence shown here is derived from an EMBL/GenBank/DDBJ whole genome shotgun (WGS) entry which is preliminary data.</text>
</comment>
<evidence type="ECO:0000256" key="1">
    <source>
        <dbReference type="ARBA" id="ARBA00022741"/>
    </source>
</evidence>
<dbReference type="Pfam" id="PF25601">
    <property type="entry name" value="AAA_lid_14"/>
    <property type="match status" value="1"/>
</dbReference>
<dbReference type="InterPro" id="IPR027417">
    <property type="entry name" value="P-loop_NTPase"/>
</dbReference>
<dbReference type="InterPro" id="IPR025944">
    <property type="entry name" value="Sigma_54_int_dom_CS"/>
</dbReference>
<dbReference type="InterPro" id="IPR009057">
    <property type="entry name" value="Homeodomain-like_sf"/>
</dbReference>
<dbReference type="SUPFAM" id="SSF55785">
    <property type="entry name" value="PYP-like sensor domain (PAS domain)"/>
    <property type="match status" value="1"/>
</dbReference>
<dbReference type="PRINTS" id="PR01590">
    <property type="entry name" value="HTHFIS"/>
</dbReference>
<dbReference type="GO" id="GO:0043565">
    <property type="term" value="F:sequence-specific DNA binding"/>
    <property type="evidence" value="ECO:0007669"/>
    <property type="project" value="InterPro"/>
</dbReference>
<dbReference type="InterPro" id="IPR002197">
    <property type="entry name" value="HTH_Fis"/>
</dbReference>
<name>A0A9D1R048_9BACT</name>
<dbReference type="SUPFAM" id="SSF52540">
    <property type="entry name" value="P-loop containing nucleoside triphosphate hydrolases"/>
    <property type="match status" value="1"/>
</dbReference>
<reference evidence="7" key="1">
    <citation type="journal article" date="2021" name="PeerJ">
        <title>Extensive microbial diversity within the chicken gut microbiome revealed by metagenomics and culture.</title>
        <authorList>
            <person name="Gilroy R."/>
            <person name="Ravi A."/>
            <person name="Getino M."/>
            <person name="Pursley I."/>
            <person name="Horton D.L."/>
            <person name="Alikhan N.F."/>
            <person name="Baker D."/>
            <person name="Gharbi K."/>
            <person name="Hall N."/>
            <person name="Watson M."/>
            <person name="Adriaenssens E.M."/>
            <person name="Foster-Nyarko E."/>
            <person name="Jarju S."/>
            <person name="Secka A."/>
            <person name="Antonio M."/>
            <person name="Oren A."/>
            <person name="Chaudhuri R.R."/>
            <person name="La Ragione R."/>
            <person name="Hildebrand F."/>
            <person name="Pallen M.J."/>
        </authorList>
    </citation>
    <scope>NUCLEOTIDE SEQUENCE</scope>
    <source>
        <strain evidence="7">ChiSxjej5B17-1746</strain>
    </source>
</reference>
<dbReference type="Pfam" id="PF00158">
    <property type="entry name" value="Sigma54_activat"/>
    <property type="match status" value="1"/>
</dbReference>
<feature type="domain" description="Sigma-54 factor interaction" evidence="5">
    <location>
        <begin position="151"/>
        <end position="377"/>
    </location>
</feature>
<evidence type="ECO:0000256" key="4">
    <source>
        <dbReference type="ARBA" id="ARBA00023163"/>
    </source>
</evidence>
<dbReference type="Pfam" id="PF02954">
    <property type="entry name" value="HTH_8"/>
    <property type="match status" value="1"/>
</dbReference>
<dbReference type="InterPro" id="IPR002078">
    <property type="entry name" value="Sigma_54_int"/>
</dbReference>
<protein>
    <submittedName>
        <fullName evidence="7">Sigma 54-interacting transcriptional regulator</fullName>
    </submittedName>
</protein>
<dbReference type="SUPFAM" id="SSF46689">
    <property type="entry name" value="Homeodomain-like"/>
    <property type="match status" value="1"/>
</dbReference>
<dbReference type="Gene3D" id="3.40.50.300">
    <property type="entry name" value="P-loop containing nucleotide triphosphate hydrolases"/>
    <property type="match status" value="1"/>
</dbReference>
<dbReference type="Proteomes" id="UP000824264">
    <property type="component" value="Unassembled WGS sequence"/>
</dbReference>
<sequence>MDISEKERKGLLELAMSSLPTGLFICDRDGIIRFINDAYAHYLHLRPEDALGRPITDFIADSGIPSVIASGEAELGAWRQFPGSETTLLVNRIPLRDERGQVIGALSMTLFDTPEQVKALLRRVEVLDRKVNAYARRIKSVLTANYTVDSILGVSPAIAAFKSYLLRYARTDSPVLILGATGTGKELAASAIHTASRRQDGPFVSINCAAIPKELFESEVFGYVPGAFSGAHKDGKVGQIELADQGTLFLDEVGDLPLHAQVKLLRVLEEKKLSRLGSSQPRAVDFRLVAATNRDLKSMIAAGAFREDLYYRINPMILHLPPLNERVEDIPLLVRDMLNRLGGEGVECTDSALDVLMRYGWPGNIRELRNVITRALSLCQNGRITVADLPPELRHQAVAADSGGTGSRLQSVVHTSEAQTILTALHEQKWNVARTARTLGVSRATLYEKMRKFGIRRSRDF</sequence>
<keyword evidence="2" id="KW-0067">ATP-binding</keyword>
<evidence type="ECO:0000259" key="6">
    <source>
        <dbReference type="PROSITE" id="PS50112"/>
    </source>
</evidence>
<dbReference type="Gene3D" id="1.10.10.60">
    <property type="entry name" value="Homeodomain-like"/>
    <property type="match status" value="1"/>
</dbReference>
<dbReference type="PANTHER" id="PTHR32071">
    <property type="entry name" value="TRANSCRIPTIONAL REGULATORY PROTEIN"/>
    <property type="match status" value="1"/>
</dbReference>
<evidence type="ECO:0000313" key="7">
    <source>
        <dbReference type="EMBL" id="HIW78587.1"/>
    </source>
</evidence>